<dbReference type="PANTHER" id="PTHR43469">
    <property type="entry name" value="DISULFIDE FORMATION PROTEIN-RELATED"/>
    <property type="match status" value="1"/>
</dbReference>
<keyword evidence="4 12" id="KW-0812">Transmembrane</keyword>
<evidence type="ECO:0000256" key="10">
    <source>
        <dbReference type="ARBA" id="ARBA00023186"/>
    </source>
</evidence>
<dbReference type="Proteomes" id="UP000295636">
    <property type="component" value="Unassembled WGS sequence"/>
</dbReference>
<evidence type="ECO:0000313" key="14">
    <source>
        <dbReference type="Proteomes" id="UP000295636"/>
    </source>
</evidence>
<feature type="transmembrane region" description="Helical" evidence="12">
    <location>
        <begin position="9"/>
        <end position="28"/>
    </location>
</feature>
<proteinExistence type="inferred from homology"/>
<evidence type="ECO:0000256" key="8">
    <source>
        <dbReference type="ARBA" id="ARBA00023136"/>
    </source>
</evidence>
<evidence type="ECO:0000256" key="11">
    <source>
        <dbReference type="ARBA" id="ARBA00023284"/>
    </source>
</evidence>
<keyword evidence="11" id="KW-0676">Redox-active center</keyword>
<keyword evidence="8 12" id="KW-0472">Membrane</keyword>
<dbReference type="Pfam" id="PF02600">
    <property type="entry name" value="DsbB"/>
    <property type="match status" value="1"/>
</dbReference>
<keyword evidence="7" id="KW-0560">Oxidoreductase</keyword>
<evidence type="ECO:0000256" key="3">
    <source>
        <dbReference type="ARBA" id="ARBA00022448"/>
    </source>
</evidence>
<dbReference type="OrthoDB" id="158402at2"/>
<evidence type="ECO:0000256" key="1">
    <source>
        <dbReference type="ARBA" id="ARBA00004141"/>
    </source>
</evidence>
<dbReference type="InterPro" id="IPR003752">
    <property type="entry name" value="DiS_bond_form_DsbB/BdbC"/>
</dbReference>
<evidence type="ECO:0000313" key="13">
    <source>
        <dbReference type="EMBL" id="TDF96392.1"/>
    </source>
</evidence>
<keyword evidence="5" id="KW-0249">Electron transport</keyword>
<comment type="similarity">
    <text evidence="2">Belongs to the DsbB family. BdbC subfamily.</text>
</comment>
<protein>
    <submittedName>
        <fullName evidence="13">Disulfide bond formation protein B</fullName>
    </submittedName>
</protein>
<dbReference type="NCBIfam" id="NF002849">
    <property type="entry name" value="PRK03113.1"/>
    <property type="match status" value="1"/>
</dbReference>
<keyword evidence="6 12" id="KW-1133">Transmembrane helix</keyword>
<dbReference type="GO" id="GO:0006457">
    <property type="term" value="P:protein folding"/>
    <property type="evidence" value="ECO:0007669"/>
    <property type="project" value="InterPro"/>
</dbReference>
<dbReference type="AlphaFoldDB" id="A0A4R5KMD5"/>
<gene>
    <name evidence="13" type="ORF">E1757_18510</name>
</gene>
<dbReference type="SUPFAM" id="SSF158442">
    <property type="entry name" value="DsbB-like"/>
    <property type="match status" value="1"/>
</dbReference>
<dbReference type="EMBL" id="SMRT01000008">
    <property type="protein sequence ID" value="TDF96392.1"/>
    <property type="molecule type" value="Genomic_DNA"/>
</dbReference>
<feature type="transmembrane region" description="Helical" evidence="12">
    <location>
        <begin position="110"/>
        <end position="133"/>
    </location>
</feature>
<dbReference type="GO" id="GO:0016020">
    <property type="term" value="C:membrane"/>
    <property type="evidence" value="ECO:0007669"/>
    <property type="project" value="UniProtKB-SubCell"/>
</dbReference>
<dbReference type="PIRSF" id="PIRSF036659">
    <property type="entry name" value="BdbC"/>
    <property type="match status" value="1"/>
</dbReference>
<dbReference type="GO" id="GO:0015035">
    <property type="term" value="F:protein-disulfide reductase activity"/>
    <property type="evidence" value="ECO:0007669"/>
    <property type="project" value="InterPro"/>
</dbReference>
<evidence type="ECO:0000256" key="9">
    <source>
        <dbReference type="ARBA" id="ARBA00023157"/>
    </source>
</evidence>
<comment type="subcellular location">
    <subcellularLocation>
        <location evidence="1">Membrane</location>
        <topology evidence="1">Multi-pass membrane protein</topology>
    </subcellularLocation>
</comment>
<evidence type="ECO:0000256" key="6">
    <source>
        <dbReference type="ARBA" id="ARBA00022989"/>
    </source>
</evidence>
<comment type="caution">
    <text evidence="13">The sequence shown here is derived from an EMBL/GenBank/DDBJ whole genome shotgun (WGS) entry which is preliminary data.</text>
</comment>
<organism evidence="13 14">
    <name type="scientific">Paenibacillus piri</name>
    <dbReference type="NCBI Taxonomy" id="2547395"/>
    <lineage>
        <taxon>Bacteria</taxon>
        <taxon>Bacillati</taxon>
        <taxon>Bacillota</taxon>
        <taxon>Bacilli</taxon>
        <taxon>Bacillales</taxon>
        <taxon>Paenibacillaceae</taxon>
        <taxon>Paenibacillus</taxon>
    </lineage>
</organism>
<reference evidence="13 14" key="1">
    <citation type="submission" date="2019-03" db="EMBL/GenBank/DDBJ databases">
        <title>This is whole genome sequence of Paenibacillus sp MS74 strain.</title>
        <authorList>
            <person name="Trinh H.N."/>
        </authorList>
    </citation>
    <scope>NUCLEOTIDE SEQUENCE [LARGE SCALE GENOMIC DNA]</scope>
    <source>
        <strain evidence="13 14">MS74</strain>
    </source>
</reference>
<dbReference type="InterPro" id="IPR012187">
    <property type="entry name" value="Disulphide_bond_form_BdbC"/>
</dbReference>
<keyword evidence="3" id="KW-0813">Transport</keyword>
<sequence>MLQAAKRHALYWAWVVSLVATLGSLYFSEILGYEPCKLCWFQRIFMYPQAILLGMACYRNDRKMAAYLLPLSIIGGCISLYHVAEQKIPALAKLLPCTVGVPCNEDYINWLGFITIPTLALIAFVLMTCFLLLQKRTLREEEELENMEEPERGQTQA</sequence>
<dbReference type="InterPro" id="IPR023380">
    <property type="entry name" value="DsbB-like_sf"/>
</dbReference>
<feature type="transmembrane region" description="Helical" evidence="12">
    <location>
        <begin position="65"/>
        <end position="84"/>
    </location>
</feature>
<keyword evidence="10" id="KW-0143">Chaperone</keyword>
<keyword evidence="14" id="KW-1185">Reference proteome</keyword>
<evidence type="ECO:0000256" key="12">
    <source>
        <dbReference type="SAM" id="Phobius"/>
    </source>
</evidence>
<evidence type="ECO:0000256" key="2">
    <source>
        <dbReference type="ARBA" id="ARBA00007602"/>
    </source>
</evidence>
<keyword evidence="9" id="KW-1015">Disulfide bond</keyword>
<name>A0A4R5KMD5_9BACL</name>
<dbReference type="PANTHER" id="PTHR43469:SF1">
    <property type="entry name" value="SPBETA PROPHAGE-DERIVED DISULFIDE BOND FORMATION PROTEIN B"/>
    <property type="match status" value="1"/>
</dbReference>
<evidence type="ECO:0000256" key="5">
    <source>
        <dbReference type="ARBA" id="ARBA00022982"/>
    </source>
</evidence>
<evidence type="ECO:0000256" key="4">
    <source>
        <dbReference type="ARBA" id="ARBA00022692"/>
    </source>
</evidence>
<dbReference type="Gene3D" id="1.20.1550.10">
    <property type="entry name" value="DsbB-like"/>
    <property type="match status" value="1"/>
</dbReference>
<evidence type="ECO:0000256" key="7">
    <source>
        <dbReference type="ARBA" id="ARBA00023002"/>
    </source>
</evidence>
<dbReference type="HAMAP" id="MF_00287">
    <property type="entry name" value="BdbC"/>
    <property type="match status" value="1"/>
</dbReference>
<accession>A0A4R5KMD5</accession>